<dbReference type="PROSITE" id="PS50181">
    <property type="entry name" value="FBOX"/>
    <property type="match status" value="1"/>
</dbReference>
<gene>
    <name evidence="2" type="ORF">GCK72_004194</name>
</gene>
<dbReference type="RefSeq" id="XP_053588722.1">
    <property type="nucleotide sequence ID" value="XM_053724528.1"/>
</dbReference>
<dbReference type="Proteomes" id="UP000483820">
    <property type="component" value="Chromosome II"/>
</dbReference>
<dbReference type="AlphaFoldDB" id="A0A6A5HAT0"/>
<dbReference type="KEGG" id="crq:GCK72_004194"/>
<dbReference type="PANTHER" id="PTHR21503:SF8">
    <property type="entry name" value="F-BOX ASSOCIATED DOMAIN-CONTAINING PROTEIN-RELATED"/>
    <property type="match status" value="1"/>
</dbReference>
<accession>A0A6A5HAT0</accession>
<proteinExistence type="predicted"/>
<comment type="caution">
    <text evidence="2">The sequence shown here is derived from an EMBL/GenBank/DDBJ whole genome shotgun (WGS) entry which is preliminary data.</text>
</comment>
<protein>
    <recommendedName>
        <fullName evidence="1">F-box domain-containing protein</fullName>
    </recommendedName>
</protein>
<evidence type="ECO:0000313" key="3">
    <source>
        <dbReference type="Proteomes" id="UP000483820"/>
    </source>
</evidence>
<dbReference type="EMBL" id="WUAV01000002">
    <property type="protein sequence ID" value="KAF1764247.1"/>
    <property type="molecule type" value="Genomic_DNA"/>
</dbReference>
<organism evidence="2 3">
    <name type="scientific">Caenorhabditis remanei</name>
    <name type="common">Caenorhabditis vulgaris</name>
    <dbReference type="NCBI Taxonomy" id="31234"/>
    <lineage>
        <taxon>Eukaryota</taxon>
        <taxon>Metazoa</taxon>
        <taxon>Ecdysozoa</taxon>
        <taxon>Nematoda</taxon>
        <taxon>Chromadorea</taxon>
        <taxon>Rhabditida</taxon>
        <taxon>Rhabditina</taxon>
        <taxon>Rhabditomorpha</taxon>
        <taxon>Rhabditoidea</taxon>
        <taxon>Rhabditidae</taxon>
        <taxon>Peloderinae</taxon>
        <taxon>Caenorhabditis</taxon>
    </lineage>
</organism>
<dbReference type="Pfam" id="PF00646">
    <property type="entry name" value="F-box"/>
    <property type="match status" value="1"/>
</dbReference>
<feature type="domain" description="F-box" evidence="1">
    <location>
        <begin position="2"/>
        <end position="49"/>
    </location>
</feature>
<dbReference type="InterPro" id="IPR001810">
    <property type="entry name" value="F-box_dom"/>
</dbReference>
<reference evidence="2 3" key="1">
    <citation type="submission" date="2019-12" db="EMBL/GenBank/DDBJ databases">
        <title>Chromosome-level assembly of the Caenorhabditis remanei genome.</title>
        <authorList>
            <person name="Teterina A.A."/>
            <person name="Willis J.H."/>
            <person name="Phillips P.C."/>
        </authorList>
    </citation>
    <scope>NUCLEOTIDE SEQUENCE [LARGE SCALE GENOMIC DNA]</scope>
    <source>
        <strain evidence="2 3">PX506</strain>
        <tissue evidence="2">Whole organism</tissue>
    </source>
</reference>
<evidence type="ECO:0000313" key="2">
    <source>
        <dbReference type="EMBL" id="KAF1764247.1"/>
    </source>
</evidence>
<sequence>MRFSFQLLPLLVQLEVLKQLELQEVFLLSLCSEKMKTVVQCLNMRPTKLKYLFLKNGVQVSAGYGNNQIYYGVANVQFVSTIPSGKMKPMKLGGNKINCRCFKKSSKAKLSHGFRYLAQEQITVLESLQCHMKGLFRFKPRVQLEFTSLHYINISRIINDVTDSRFEVEELETEQLENYLTIHPGQDSLLLETKLTGLRLKSDSKLYSIKGLVVYGKRIDPFIFVETRQNPRLHFSEVINNFGGEYLFFLDVVYNINDWAQLIQSWKSKEAYQKLKFVLIRAPRGASITFEHAMRQFDFKAWDGQRRPRTVKLEPKIVNLKLNSYKNLDCSKWMDIQQDGGGKWASIMLSQTFIQFIVWH</sequence>
<name>A0A6A5HAT0_CAERE</name>
<dbReference type="GeneID" id="78773827"/>
<dbReference type="PANTHER" id="PTHR21503">
    <property type="entry name" value="F-BOX-CONTAINING HYPOTHETICAL PROTEIN C.ELEGANS"/>
    <property type="match status" value="1"/>
</dbReference>
<evidence type="ECO:0000259" key="1">
    <source>
        <dbReference type="PROSITE" id="PS50181"/>
    </source>
</evidence>
<dbReference type="CTD" id="78773827"/>